<gene>
    <name evidence="4" type="ORF">K505DRAFT_326134</name>
</gene>
<dbReference type="GO" id="GO:0005739">
    <property type="term" value="C:mitochondrion"/>
    <property type="evidence" value="ECO:0007669"/>
    <property type="project" value="TreeGrafter"/>
</dbReference>
<evidence type="ECO:0000313" key="4">
    <source>
        <dbReference type="EMBL" id="KAF2792474.1"/>
    </source>
</evidence>
<evidence type="ECO:0000313" key="5">
    <source>
        <dbReference type="Proteomes" id="UP000799757"/>
    </source>
</evidence>
<dbReference type="Pfam" id="PF00043">
    <property type="entry name" value="GST_C"/>
    <property type="match status" value="1"/>
</dbReference>
<dbReference type="Pfam" id="PF13409">
    <property type="entry name" value="GST_N_2"/>
    <property type="match status" value="1"/>
</dbReference>
<organism evidence="4 5">
    <name type="scientific">Melanomma pulvis-pyrius CBS 109.77</name>
    <dbReference type="NCBI Taxonomy" id="1314802"/>
    <lineage>
        <taxon>Eukaryota</taxon>
        <taxon>Fungi</taxon>
        <taxon>Dikarya</taxon>
        <taxon>Ascomycota</taxon>
        <taxon>Pezizomycotina</taxon>
        <taxon>Dothideomycetes</taxon>
        <taxon>Pleosporomycetidae</taxon>
        <taxon>Pleosporales</taxon>
        <taxon>Melanommataceae</taxon>
        <taxon>Melanomma</taxon>
    </lineage>
</organism>
<feature type="domain" description="GST C-terminal" evidence="3">
    <location>
        <begin position="108"/>
        <end position="235"/>
    </location>
</feature>
<dbReference type="GO" id="GO:0006749">
    <property type="term" value="P:glutathione metabolic process"/>
    <property type="evidence" value="ECO:0007669"/>
    <property type="project" value="TreeGrafter"/>
</dbReference>
<dbReference type="InterPro" id="IPR004045">
    <property type="entry name" value="Glutathione_S-Trfase_N"/>
</dbReference>
<accession>A0A6A6X8M9</accession>
<reference evidence="4" key="1">
    <citation type="journal article" date="2020" name="Stud. Mycol.">
        <title>101 Dothideomycetes genomes: a test case for predicting lifestyles and emergence of pathogens.</title>
        <authorList>
            <person name="Haridas S."/>
            <person name="Albert R."/>
            <person name="Binder M."/>
            <person name="Bloem J."/>
            <person name="Labutti K."/>
            <person name="Salamov A."/>
            <person name="Andreopoulos B."/>
            <person name="Baker S."/>
            <person name="Barry K."/>
            <person name="Bills G."/>
            <person name="Bluhm B."/>
            <person name="Cannon C."/>
            <person name="Castanera R."/>
            <person name="Culley D."/>
            <person name="Daum C."/>
            <person name="Ezra D."/>
            <person name="Gonzalez J."/>
            <person name="Henrissat B."/>
            <person name="Kuo A."/>
            <person name="Liang C."/>
            <person name="Lipzen A."/>
            <person name="Lutzoni F."/>
            <person name="Magnuson J."/>
            <person name="Mondo S."/>
            <person name="Nolan M."/>
            <person name="Ohm R."/>
            <person name="Pangilinan J."/>
            <person name="Park H.-J."/>
            <person name="Ramirez L."/>
            <person name="Alfaro M."/>
            <person name="Sun H."/>
            <person name="Tritt A."/>
            <person name="Yoshinaga Y."/>
            <person name="Zwiers L.-H."/>
            <person name="Turgeon B."/>
            <person name="Goodwin S."/>
            <person name="Spatafora J."/>
            <person name="Crous P."/>
            <person name="Grigoriev I."/>
        </authorList>
    </citation>
    <scope>NUCLEOTIDE SEQUENCE</scope>
    <source>
        <strain evidence="4">CBS 109.77</strain>
    </source>
</reference>
<dbReference type="PANTHER" id="PTHR42673">
    <property type="entry name" value="MALEYLACETOACETATE ISOMERASE"/>
    <property type="match status" value="1"/>
</dbReference>
<dbReference type="InterPro" id="IPR010987">
    <property type="entry name" value="Glutathione-S-Trfase_C-like"/>
</dbReference>
<evidence type="ECO:0000256" key="1">
    <source>
        <dbReference type="ARBA" id="ARBA00010007"/>
    </source>
</evidence>
<dbReference type="GO" id="GO:0004364">
    <property type="term" value="F:glutathione transferase activity"/>
    <property type="evidence" value="ECO:0007669"/>
    <property type="project" value="TreeGrafter"/>
</dbReference>
<dbReference type="InterPro" id="IPR040079">
    <property type="entry name" value="Glutathione_S-Trfase"/>
</dbReference>
<dbReference type="Proteomes" id="UP000799757">
    <property type="component" value="Unassembled WGS sequence"/>
</dbReference>
<dbReference type="EMBL" id="MU001968">
    <property type="protein sequence ID" value="KAF2792474.1"/>
    <property type="molecule type" value="Genomic_DNA"/>
</dbReference>
<dbReference type="PROSITE" id="PS50405">
    <property type="entry name" value="GST_CTER"/>
    <property type="match status" value="1"/>
</dbReference>
<feature type="domain" description="GST N-terminal" evidence="2">
    <location>
        <begin position="9"/>
        <end position="100"/>
    </location>
</feature>
<comment type="similarity">
    <text evidence="1">Belongs to the GST superfamily. Zeta family.</text>
</comment>
<dbReference type="Gene3D" id="3.40.30.10">
    <property type="entry name" value="Glutaredoxin"/>
    <property type="match status" value="1"/>
</dbReference>
<dbReference type="InterPro" id="IPR036249">
    <property type="entry name" value="Thioredoxin-like_sf"/>
</dbReference>
<keyword evidence="5" id="KW-1185">Reference proteome</keyword>
<dbReference type="GO" id="GO:0006559">
    <property type="term" value="P:L-phenylalanine catabolic process"/>
    <property type="evidence" value="ECO:0007669"/>
    <property type="project" value="TreeGrafter"/>
</dbReference>
<dbReference type="OrthoDB" id="202840at2759"/>
<dbReference type="SUPFAM" id="SSF47616">
    <property type="entry name" value="GST C-terminal domain-like"/>
    <property type="match status" value="1"/>
</dbReference>
<dbReference type="InterPro" id="IPR005955">
    <property type="entry name" value="GST_Zeta"/>
</dbReference>
<dbReference type="SFLD" id="SFLDG00358">
    <property type="entry name" value="Main_(cytGST)"/>
    <property type="match status" value="1"/>
</dbReference>
<sequence>MDSSLPKSVAYHLYTFFASSCASRIRIAFHLKDIPLTSHYINMGKDEHESESYRAINPSAAIPVLVVETLQQGSSEPSRFTLAQSIAILEYLEETFPTRHPLLPPLSQPEERARVREFMYIVTSDIFPPTNARIAGRVRAIRDSRDDKTAFVTKIMSEGFQAYEKLLERYSQGKKYSVSDEVTLADVCLVPQVEQARFYELDFSIWPLLSGVIERLEKLDAFKKSGYEYQGDTPEKYKKEL</sequence>
<evidence type="ECO:0000259" key="3">
    <source>
        <dbReference type="PROSITE" id="PS50405"/>
    </source>
</evidence>
<name>A0A6A6X8M9_9PLEO</name>
<dbReference type="InterPro" id="IPR004046">
    <property type="entry name" value="GST_C"/>
</dbReference>
<protein>
    <submittedName>
        <fullName evidence="4">Maleylacetoacetate isomerase</fullName>
    </submittedName>
</protein>
<dbReference type="PROSITE" id="PS51257">
    <property type="entry name" value="PROKAR_LIPOPROTEIN"/>
    <property type="match status" value="1"/>
</dbReference>
<dbReference type="SFLD" id="SFLDS00019">
    <property type="entry name" value="Glutathione_Transferase_(cytos"/>
    <property type="match status" value="1"/>
</dbReference>
<dbReference type="InterPro" id="IPR036282">
    <property type="entry name" value="Glutathione-S-Trfase_C_sf"/>
</dbReference>
<dbReference type="AlphaFoldDB" id="A0A6A6X8M9"/>
<dbReference type="Gene3D" id="1.20.1050.10">
    <property type="match status" value="1"/>
</dbReference>
<dbReference type="SUPFAM" id="SSF52833">
    <property type="entry name" value="Thioredoxin-like"/>
    <property type="match status" value="1"/>
</dbReference>
<dbReference type="PANTHER" id="PTHR42673:SF4">
    <property type="entry name" value="MALEYLACETOACETATE ISOMERASE"/>
    <property type="match status" value="1"/>
</dbReference>
<keyword evidence="4" id="KW-0413">Isomerase</keyword>
<dbReference type="GO" id="GO:0016034">
    <property type="term" value="F:maleylacetoacetate isomerase activity"/>
    <property type="evidence" value="ECO:0007669"/>
    <property type="project" value="TreeGrafter"/>
</dbReference>
<evidence type="ECO:0000259" key="2">
    <source>
        <dbReference type="PROSITE" id="PS50404"/>
    </source>
</evidence>
<proteinExistence type="inferred from homology"/>
<dbReference type="PROSITE" id="PS50404">
    <property type="entry name" value="GST_NTER"/>
    <property type="match status" value="1"/>
</dbReference>
<dbReference type="NCBIfam" id="TIGR01262">
    <property type="entry name" value="maiA"/>
    <property type="match status" value="1"/>
</dbReference>